<feature type="compositionally biased region" description="Polar residues" evidence="1">
    <location>
        <begin position="38"/>
        <end position="51"/>
    </location>
</feature>
<sequence length="95" mass="10522">MAAELAAPATSPCIVRDNKRARRSAVSVLRRPSWGRGAQTSPSWKASRGTPATSSCLVCAKRKPRQKYNRSRWLAAENGTMTPKKRVERIFVPPT</sequence>
<feature type="region of interest" description="Disordered" evidence="1">
    <location>
        <begin position="20"/>
        <end position="51"/>
    </location>
</feature>
<dbReference type="AlphaFoldDB" id="A0A915A8G7"/>
<dbReference type="Proteomes" id="UP000887569">
    <property type="component" value="Unplaced"/>
</dbReference>
<protein>
    <submittedName>
        <fullName evidence="3">Uncharacterized protein</fullName>
    </submittedName>
</protein>
<reference evidence="3" key="1">
    <citation type="submission" date="2022-11" db="UniProtKB">
        <authorList>
            <consortium name="WormBaseParasite"/>
        </authorList>
    </citation>
    <scope>IDENTIFICATION</scope>
</reference>
<proteinExistence type="predicted"/>
<dbReference type="WBParaSite" id="PgR003_g041_t02">
    <property type="protein sequence ID" value="PgR003_g041_t02"/>
    <property type="gene ID" value="PgR003_g041"/>
</dbReference>
<organism evidence="2 3">
    <name type="scientific">Parascaris univalens</name>
    <name type="common">Nematode worm</name>
    <dbReference type="NCBI Taxonomy" id="6257"/>
    <lineage>
        <taxon>Eukaryota</taxon>
        <taxon>Metazoa</taxon>
        <taxon>Ecdysozoa</taxon>
        <taxon>Nematoda</taxon>
        <taxon>Chromadorea</taxon>
        <taxon>Rhabditida</taxon>
        <taxon>Spirurina</taxon>
        <taxon>Ascaridomorpha</taxon>
        <taxon>Ascaridoidea</taxon>
        <taxon>Ascarididae</taxon>
        <taxon>Parascaris</taxon>
    </lineage>
</organism>
<evidence type="ECO:0000313" key="3">
    <source>
        <dbReference type="WBParaSite" id="PgR003_g041_t02"/>
    </source>
</evidence>
<accession>A0A915A8G7</accession>
<evidence type="ECO:0000313" key="2">
    <source>
        <dbReference type="Proteomes" id="UP000887569"/>
    </source>
</evidence>
<keyword evidence="2" id="KW-1185">Reference proteome</keyword>
<name>A0A915A8G7_PARUN</name>
<evidence type="ECO:0000256" key="1">
    <source>
        <dbReference type="SAM" id="MobiDB-lite"/>
    </source>
</evidence>